<dbReference type="AlphaFoldDB" id="A0A410G542"/>
<organism evidence="1 2">
    <name type="scientific">Aequorivita ciconiae</name>
    <dbReference type="NCBI Taxonomy" id="2494375"/>
    <lineage>
        <taxon>Bacteria</taxon>
        <taxon>Pseudomonadati</taxon>
        <taxon>Bacteroidota</taxon>
        <taxon>Flavobacteriia</taxon>
        <taxon>Flavobacteriales</taxon>
        <taxon>Flavobacteriaceae</taxon>
        <taxon>Aequorivita</taxon>
    </lineage>
</organism>
<sequence>MKIDGTSKLKNKESFNFLNTETKDLAMILMDKKTVVANLFDKDFELKSTLVFDSPKHDNILGYKIIGNTYQILLSNNSKKRFSIVNINFDSKRASTDDFKFDFGDEKYLGSIHYNNQLYVLSANRRNDFIIRELADKGFSTIKTIPVNSKESNEKLLTFPKAQAFASIQPNLTLIDNRVPNSIEQTASENKLYQKDNFLYLSTEDEEGRQTVLYKIDLEDLTLSESSYEYPKGKIGNFKNYNSFILDDHIFQLGSSKEELKVHIKNFDNEIINEFYIEIDKPIDFINSPIFQEGGFLSFKDKRELEDISKFLRKVSVDKIGITGYKDGELYHFTIGGFREVVGGGGMVMPSGGYVVSGGGVPSINYSYNPTYIAYTSYSTANATFFNTHFDADFNYASFEGSENVFDKIKAFKKTIKFDTAEDVFIQEGKLYLSSYDSWDKIFKIVEM</sequence>
<evidence type="ECO:0000313" key="2">
    <source>
        <dbReference type="Proteomes" id="UP000285517"/>
    </source>
</evidence>
<dbReference type="Proteomes" id="UP000285517">
    <property type="component" value="Chromosome"/>
</dbReference>
<evidence type="ECO:0000313" key="1">
    <source>
        <dbReference type="EMBL" id="QAA82369.1"/>
    </source>
</evidence>
<proteinExistence type="predicted"/>
<gene>
    <name evidence="1" type="ORF">EI546_11865</name>
</gene>
<dbReference type="KEGG" id="aev:EI546_11865"/>
<keyword evidence="2" id="KW-1185">Reference proteome</keyword>
<reference evidence="1 2" key="1">
    <citation type="submission" date="2019-01" db="EMBL/GenBank/DDBJ databases">
        <title>Complete genome sequencing of Aequorivita sp. H23M31.</title>
        <authorList>
            <person name="Bae J.-W."/>
        </authorList>
    </citation>
    <scope>NUCLEOTIDE SEQUENCE [LARGE SCALE GENOMIC DNA]</scope>
    <source>
        <strain evidence="1 2">H23M31</strain>
    </source>
</reference>
<protein>
    <submittedName>
        <fullName evidence="1">Uncharacterized protein</fullName>
    </submittedName>
</protein>
<dbReference type="EMBL" id="CP034951">
    <property type="protein sequence ID" value="QAA82369.1"/>
    <property type="molecule type" value="Genomic_DNA"/>
</dbReference>
<dbReference type="OrthoDB" id="912496at2"/>
<dbReference type="RefSeq" id="WP_128250736.1">
    <property type="nucleotide sequence ID" value="NZ_CP034951.1"/>
</dbReference>
<accession>A0A410G542</accession>
<name>A0A410G542_9FLAO</name>